<dbReference type="SUPFAM" id="SSF55729">
    <property type="entry name" value="Acyl-CoA N-acyltransferases (Nat)"/>
    <property type="match status" value="1"/>
</dbReference>
<evidence type="ECO:0000259" key="1">
    <source>
        <dbReference type="PROSITE" id="PS51186"/>
    </source>
</evidence>
<proteinExistence type="predicted"/>
<feature type="domain" description="N-acetyltransferase" evidence="1">
    <location>
        <begin position="9"/>
        <end position="167"/>
    </location>
</feature>
<dbReference type="AlphaFoldDB" id="A0A1Z4KUQ2"/>
<sequence length="210" mass="24158">MTTIETSRLLLRPLKLTDLEDLAQIYSNPEVMKYRLFPKPTSLLETQAFLESYIAHWQRYGFGRWATIYKANEQLIGHCGLEHIEFLNKVEVNYLLASQYWGQGLATESAIAVVNYGFEVQQFERLVALAKPDNLASLRVMEKIGMSYQTKIRLHNVEWVLYELTLSPLTAKQCSGRFLLLRNTLFGTSTNESYCFSASLNFCVSRSICF</sequence>
<dbReference type="Pfam" id="PF13302">
    <property type="entry name" value="Acetyltransf_3"/>
    <property type="match status" value="1"/>
</dbReference>
<dbReference type="InterPro" id="IPR016181">
    <property type="entry name" value="Acyl_CoA_acyltransferase"/>
</dbReference>
<dbReference type="EMBL" id="AP018217">
    <property type="protein sequence ID" value="BAY72760.1"/>
    <property type="molecule type" value="Genomic_DNA"/>
</dbReference>
<dbReference type="PANTHER" id="PTHR43792:SF1">
    <property type="entry name" value="N-ACETYLTRANSFERASE DOMAIN-CONTAINING PROTEIN"/>
    <property type="match status" value="1"/>
</dbReference>
<keyword evidence="2" id="KW-0808">Transferase</keyword>
<dbReference type="PROSITE" id="PS51186">
    <property type="entry name" value="GNAT"/>
    <property type="match status" value="1"/>
</dbReference>
<name>A0A1Z4KUQ2_ANAVA</name>
<reference evidence="2 3" key="1">
    <citation type="submission" date="2017-06" db="EMBL/GenBank/DDBJ databases">
        <title>Genome sequencing of cyanobaciteial culture collection at National Institute for Environmental Studies (NIES).</title>
        <authorList>
            <person name="Hirose Y."/>
            <person name="Shimura Y."/>
            <person name="Fujisawa T."/>
            <person name="Nakamura Y."/>
            <person name="Kawachi M."/>
        </authorList>
    </citation>
    <scope>NUCLEOTIDE SEQUENCE [LARGE SCALE GENOMIC DNA]</scope>
    <source>
        <strain evidence="2 3">NIES-23</strain>
        <plasmid evidence="3">Plasmid Plasmid1 dna</plasmid>
    </source>
</reference>
<geneLocation type="plasmid" evidence="2">
    <name>plasmid1</name>
</geneLocation>
<dbReference type="InterPro" id="IPR000182">
    <property type="entry name" value="GNAT_dom"/>
</dbReference>
<organism evidence="2 3">
    <name type="scientific">Trichormus variabilis NIES-23</name>
    <dbReference type="NCBI Taxonomy" id="1973479"/>
    <lineage>
        <taxon>Bacteria</taxon>
        <taxon>Bacillati</taxon>
        <taxon>Cyanobacteriota</taxon>
        <taxon>Cyanophyceae</taxon>
        <taxon>Nostocales</taxon>
        <taxon>Nostocaceae</taxon>
        <taxon>Trichormus</taxon>
    </lineage>
</organism>
<dbReference type="InterPro" id="IPR051531">
    <property type="entry name" value="N-acetyltransferase"/>
</dbReference>
<accession>A0A1Z4KUQ2</accession>
<evidence type="ECO:0000313" key="3">
    <source>
        <dbReference type="Proteomes" id="UP000217507"/>
    </source>
</evidence>
<dbReference type="GO" id="GO:0016747">
    <property type="term" value="F:acyltransferase activity, transferring groups other than amino-acyl groups"/>
    <property type="evidence" value="ECO:0007669"/>
    <property type="project" value="InterPro"/>
</dbReference>
<gene>
    <name evidence="2" type="ORF">NIES23_55880</name>
</gene>
<evidence type="ECO:0000313" key="2">
    <source>
        <dbReference type="EMBL" id="BAY72760.1"/>
    </source>
</evidence>
<dbReference type="Gene3D" id="3.40.630.30">
    <property type="match status" value="1"/>
</dbReference>
<protein>
    <submittedName>
        <fullName evidence="2">Putative acetyltransferase</fullName>
    </submittedName>
</protein>
<dbReference type="PANTHER" id="PTHR43792">
    <property type="entry name" value="GNAT FAMILY, PUTATIVE (AFU_ORTHOLOGUE AFUA_3G00765)-RELATED-RELATED"/>
    <property type="match status" value="1"/>
</dbReference>
<keyword evidence="2" id="KW-0614">Plasmid</keyword>
<dbReference type="Proteomes" id="UP000217507">
    <property type="component" value="Plasmid Plasmid1 dna"/>
</dbReference>